<feature type="domain" description="Integrin beta subunit cytoplasmic" evidence="20">
    <location>
        <begin position="771"/>
        <end position="817"/>
    </location>
</feature>
<reference evidence="22" key="1">
    <citation type="journal article" date="2015" name="Dev. Comp. Immunol.">
        <title>A novel integrin function in innate immunity from Chinese mitten crab (Eriocheir sinensis).</title>
        <authorList>
            <person name="Huang Y."/>
            <person name="Zhao L.L."/>
            <person name="Feng J.L."/>
            <person name="Zhu H.X."/>
            <person name="Huang X."/>
            <person name="Ren Q."/>
            <person name="Wang W."/>
        </authorList>
    </citation>
    <scope>NUCLEOTIDE SEQUENCE</scope>
</reference>
<dbReference type="SUPFAM" id="SSF57196">
    <property type="entry name" value="EGF/Laminin"/>
    <property type="match status" value="1"/>
</dbReference>
<dbReference type="GO" id="GO:0030334">
    <property type="term" value="P:regulation of cell migration"/>
    <property type="evidence" value="ECO:0007669"/>
    <property type="project" value="UniProtKB-ARBA"/>
</dbReference>
<dbReference type="FunFam" id="3.40.50.410:FF:000002">
    <property type="entry name" value="Integrin beta"/>
    <property type="match status" value="1"/>
</dbReference>
<dbReference type="SUPFAM" id="SSF69179">
    <property type="entry name" value="Integrin domains"/>
    <property type="match status" value="1"/>
</dbReference>
<evidence type="ECO:0000256" key="18">
    <source>
        <dbReference type="SAM" id="SignalP"/>
    </source>
</evidence>
<dbReference type="SMR" id="A0A0G3BIA0"/>
<feature type="disulfide bond" evidence="15">
    <location>
        <begin position="641"/>
        <end position="654"/>
    </location>
</feature>
<evidence type="ECO:0000256" key="8">
    <source>
        <dbReference type="ARBA" id="ARBA00022889"/>
    </source>
</evidence>
<dbReference type="Gene3D" id="4.10.1240.30">
    <property type="match status" value="1"/>
</dbReference>
<dbReference type="RefSeq" id="XP_050729686.1">
    <property type="nucleotide sequence ID" value="XM_050873729.1"/>
</dbReference>
<feature type="disulfide bond" evidence="15">
    <location>
        <begin position="573"/>
        <end position="578"/>
    </location>
</feature>
<dbReference type="GO" id="GO:0110020">
    <property type="term" value="P:regulation of actomyosin structure organization"/>
    <property type="evidence" value="ECO:0007669"/>
    <property type="project" value="UniProtKB-ARBA"/>
</dbReference>
<dbReference type="SMART" id="SM00187">
    <property type="entry name" value="INB"/>
    <property type="match status" value="1"/>
</dbReference>
<dbReference type="InterPro" id="IPR015812">
    <property type="entry name" value="Integrin_bsu"/>
</dbReference>
<evidence type="ECO:0000256" key="5">
    <source>
        <dbReference type="ARBA" id="ARBA00022692"/>
    </source>
</evidence>
<dbReference type="GO" id="GO:0016477">
    <property type="term" value="P:cell migration"/>
    <property type="evidence" value="ECO:0007669"/>
    <property type="project" value="TreeGrafter"/>
</dbReference>
<dbReference type="FunFam" id="2.10.25.10:FF:000155">
    <property type="entry name" value="Integrin beta"/>
    <property type="match status" value="1"/>
</dbReference>
<feature type="transmembrane region" description="Helical" evidence="17">
    <location>
        <begin position="748"/>
        <end position="770"/>
    </location>
</feature>
<evidence type="ECO:0000256" key="14">
    <source>
        <dbReference type="ARBA" id="ARBA00023180"/>
    </source>
</evidence>
<evidence type="ECO:0000256" key="6">
    <source>
        <dbReference type="ARBA" id="ARBA00022729"/>
    </source>
</evidence>
<sequence length="818" mass="89489">MRLSGCRVAAWLAVVAVLCGLAWGQSGCSNKVSCSACIQTPNCMWCGRPGNFTGEEGKSLSRCIKRTDDIAAEWRDACGINDVHEPANYFEMLINHELTQAGVLAGSGGSLGGAAGAAGGSGESVVQIKPQRVAMKLRVQESYSLAVTFRQAEDYPVDLYYLMDLSNSMADDKDSLSRLGTQLAEEMDKITRNFKLGFGSFVDKTVMPYVSTVPEKLVAPCTNCAAPYGFKNALSLTRNASAFAEEVHRAPVSGNLDAPEGGFDAIMQAIVCQDKIRWRQEARRLLLFSTDAGFHYAGDGKLGGIVKPNDGECHLNNQGEYTHSVLQDYPSVSQINQVAKQHKINLIFAVTREQSSVYSRLAQMVEGSSQGELTADSSNVVQLVKEEYGKITSKVELKDNATAPVRIRYFSKCKGPVEKETSTCTGLRVGDEVEFRAEITVEKCPEDPSEWNQVIGIYPVGLRESLIIDLEMLCDCQCERAGNEGYIPGAEACNFHGIYQCGVCLCDKGYLGSRCECGSNTPWGVGGSFDDSSCRQTNTSAICSSRGTCTCGECKCNERENPEEIVEGPFCECTNFLCTRFNGLLCGGPDHGVCKCNKCECKPGWTGDDCMCEDNKDNCINPATGDECSNQGVCECNQCKCSESKDGRYSGKYCEDCPTCRGKCVPYKACVQCQIFQTGEFTPEECAANCTQFNATAVDIAVEEEGERLCTFFDENDCRFKFVYGYDDDKEPVVRVQQTLECPPTLDILGIVLGVIGAIVAVGLALLLMWKVLTTIHDRREYARFEKERMMARWDTGENPIYKQATSTFKNPMYGGGK</sequence>
<feature type="disulfide bond" evidence="15">
    <location>
        <begin position="37"/>
        <end position="78"/>
    </location>
</feature>
<feature type="disulfide bond" evidence="15">
    <location>
        <begin position="596"/>
        <end position="628"/>
    </location>
</feature>
<dbReference type="Gene3D" id="3.40.50.410">
    <property type="entry name" value="von Willebrand factor, type A domain"/>
    <property type="match status" value="1"/>
</dbReference>
<feature type="disulfide bond" evidence="15">
    <location>
        <begin position="413"/>
        <end position="424"/>
    </location>
</feature>
<dbReference type="CTD" id="44885"/>
<keyword evidence="10 16" id="KW-0401">Integrin</keyword>
<feature type="disulfide bond" evidence="15">
    <location>
        <begin position="34"/>
        <end position="43"/>
    </location>
</feature>
<dbReference type="SUPFAM" id="SSF53300">
    <property type="entry name" value="vWA-like"/>
    <property type="match status" value="1"/>
</dbReference>
<dbReference type="GO" id="GO:1902903">
    <property type="term" value="P:regulation of supramolecular fiber organization"/>
    <property type="evidence" value="ECO:0007669"/>
    <property type="project" value="UniProtKB-ARBA"/>
</dbReference>
<feature type="disulfide bond" evidence="15">
    <location>
        <begin position="501"/>
        <end position="543"/>
    </location>
</feature>
<feature type="disulfide bond" evidence="15">
    <location>
        <begin position="272"/>
        <end position="313"/>
    </location>
</feature>
<feature type="disulfide bond" evidence="15">
    <location>
        <begin position="444"/>
        <end position="710"/>
    </location>
</feature>
<dbReference type="GO" id="GO:0007160">
    <property type="term" value="P:cell-matrix adhesion"/>
    <property type="evidence" value="ECO:0007669"/>
    <property type="project" value="TreeGrafter"/>
</dbReference>
<dbReference type="SMART" id="SM01241">
    <property type="entry name" value="Integrin_b_cyt"/>
    <property type="match status" value="1"/>
</dbReference>
<keyword evidence="7" id="KW-0677">Repeat</keyword>
<dbReference type="PIRSF" id="PIRSF002512">
    <property type="entry name" value="Integrin_B"/>
    <property type="match status" value="1"/>
</dbReference>
<evidence type="ECO:0000256" key="11">
    <source>
        <dbReference type="ARBA" id="ARBA00023136"/>
    </source>
</evidence>
<evidence type="ECO:0000259" key="20">
    <source>
        <dbReference type="SMART" id="SM01241"/>
    </source>
</evidence>
<dbReference type="InterPro" id="IPR036349">
    <property type="entry name" value="Integrin_bsu_tail_dom_sf"/>
</dbReference>
<dbReference type="InterPro" id="IPR057073">
    <property type="entry name" value="EGF_integrin_2"/>
</dbReference>
<dbReference type="GO" id="GO:0002164">
    <property type="term" value="P:larval development"/>
    <property type="evidence" value="ECO:0007669"/>
    <property type="project" value="UniProtKB-ARBA"/>
</dbReference>
<dbReference type="PRINTS" id="PR01186">
    <property type="entry name" value="INTEGRINB"/>
</dbReference>
<feature type="disulfide bond" evidence="15">
    <location>
        <begin position="506"/>
        <end position="515"/>
    </location>
</feature>
<keyword evidence="5 16" id="KW-0812">Transmembrane</keyword>
<dbReference type="GO" id="GO:0051094">
    <property type="term" value="P:positive regulation of developmental process"/>
    <property type="evidence" value="ECO:0007669"/>
    <property type="project" value="UniProtKB-ARBA"/>
</dbReference>
<dbReference type="Pfam" id="PF00362">
    <property type="entry name" value="Integrin_beta"/>
    <property type="match status" value="1"/>
</dbReference>
<evidence type="ECO:0000256" key="12">
    <source>
        <dbReference type="ARBA" id="ARBA00023157"/>
    </source>
</evidence>
<feature type="domain" description="Integrin beta subunit tail" evidence="21">
    <location>
        <begin position="664"/>
        <end position="747"/>
    </location>
</feature>
<feature type="disulfide bond" evidence="15">
    <location>
        <begin position="690"/>
        <end position="718"/>
    </location>
</feature>
<dbReference type="GeneID" id="127005128"/>
<feature type="disulfide bond" evidence="15">
    <location>
        <begin position="517"/>
        <end position="534"/>
    </location>
</feature>
<dbReference type="GO" id="GO:0009986">
    <property type="term" value="C:cell surface"/>
    <property type="evidence" value="ECO:0007669"/>
    <property type="project" value="TreeGrafter"/>
</dbReference>
<dbReference type="InterPro" id="IPR014836">
    <property type="entry name" value="Integrin_bsu_cyt_dom"/>
</dbReference>
<dbReference type="Gene3D" id="1.20.5.100">
    <property type="entry name" value="Cytochrome c1, transmembrane anchor, C-terminal"/>
    <property type="match status" value="1"/>
</dbReference>
<dbReference type="GO" id="GO:0008305">
    <property type="term" value="C:integrin complex"/>
    <property type="evidence" value="ECO:0007669"/>
    <property type="project" value="TreeGrafter"/>
</dbReference>
<dbReference type="InterPro" id="IPR057243">
    <property type="entry name" value="Integrin_I-EGF_CS"/>
</dbReference>
<keyword evidence="13" id="KW-0675">Receptor</keyword>
<feature type="disulfide bond" evidence="15">
    <location>
        <begin position="549"/>
        <end position="554"/>
    </location>
</feature>
<keyword evidence="3" id="KW-1003">Cell membrane</keyword>
<feature type="signal peptide" evidence="18">
    <location>
        <begin position="1"/>
        <end position="24"/>
    </location>
</feature>
<dbReference type="PROSITE" id="PS00243">
    <property type="entry name" value="I_EGF_1"/>
    <property type="match status" value="1"/>
</dbReference>
<feature type="disulfide bond" evidence="15">
    <location>
        <begin position="664"/>
        <end position="673"/>
    </location>
</feature>
<keyword evidence="9 17" id="KW-1133">Transmembrane helix</keyword>
<comment type="subcellular location">
    <subcellularLocation>
        <location evidence="16">Cell membrane</location>
        <topology evidence="16">Single-pass type I membrane protein</topology>
    </subcellularLocation>
    <subcellularLocation>
        <location evidence="1">Lateral cell membrane</location>
        <topology evidence="1">Single-pass type I membrane protein</topology>
    </subcellularLocation>
</comment>
<feature type="disulfide bond" evidence="15">
    <location>
        <begin position="46"/>
        <end position="63"/>
    </location>
</feature>
<dbReference type="Gene3D" id="2.60.40.1510">
    <property type="entry name" value="ntegrin, alpha v. Chain A, domain 3"/>
    <property type="match status" value="1"/>
</dbReference>
<dbReference type="GO" id="GO:0055002">
    <property type="term" value="P:striated muscle cell development"/>
    <property type="evidence" value="ECO:0007669"/>
    <property type="project" value="UniProtKB-ARBA"/>
</dbReference>
<dbReference type="GO" id="GO:0051130">
    <property type="term" value="P:positive regulation of cellular component organization"/>
    <property type="evidence" value="ECO:0007669"/>
    <property type="project" value="UniProtKB-ARBA"/>
</dbReference>
<dbReference type="Gene3D" id="2.10.25.10">
    <property type="entry name" value="Laminin"/>
    <property type="match status" value="4"/>
</dbReference>
<evidence type="ECO:0000256" key="10">
    <source>
        <dbReference type="ARBA" id="ARBA00023037"/>
    </source>
</evidence>
<keyword evidence="8 16" id="KW-0130">Cell adhesion</keyword>
<dbReference type="GO" id="GO:0042592">
    <property type="term" value="P:homeostatic process"/>
    <property type="evidence" value="ECO:0007669"/>
    <property type="project" value="UniProtKB-ARBA"/>
</dbReference>
<comment type="similarity">
    <text evidence="2 16">Belongs to the integrin beta chain family.</text>
</comment>
<protein>
    <recommendedName>
        <fullName evidence="16">Integrin beta</fullName>
    </recommendedName>
</protein>
<dbReference type="OrthoDB" id="410592at2759"/>
<evidence type="ECO:0000259" key="19">
    <source>
        <dbReference type="SMART" id="SM00187"/>
    </source>
</evidence>
<feature type="domain" description="Integrin beta subunit VWA" evidence="19">
    <location>
        <begin position="33"/>
        <end position="476"/>
    </location>
</feature>
<keyword evidence="14" id="KW-0325">Glycoprotein</keyword>
<dbReference type="PANTHER" id="PTHR10082:SF60">
    <property type="entry name" value="INTEGRIN BETA-PS"/>
    <property type="match status" value="1"/>
</dbReference>
<dbReference type="GO" id="GO:0005925">
    <property type="term" value="C:focal adhesion"/>
    <property type="evidence" value="ECO:0007669"/>
    <property type="project" value="TreeGrafter"/>
</dbReference>
<name>A0A0G3BIA0_ERISI</name>
<feature type="disulfide bond" evidence="15">
    <location>
        <begin position="634"/>
        <end position="639"/>
    </location>
</feature>
<evidence type="ECO:0000259" key="21">
    <source>
        <dbReference type="SMART" id="SM01242"/>
    </source>
</evidence>
<proteinExistence type="evidence at transcript level"/>
<feature type="disulfide bond" evidence="15">
    <location>
        <begin position="594"/>
        <end position="599"/>
    </location>
</feature>
<dbReference type="PANTHER" id="PTHR10082">
    <property type="entry name" value="INTEGRIN BETA SUBUNIT"/>
    <property type="match status" value="1"/>
</dbReference>
<feature type="disulfide bond" evidence="15">
    <location>
        <begin position="612"/>
        <end position="619"/>
    </location>
</feature>
<dbReference type="InterPro" id="IPR002369">
    <property type="entry name" value="Integrin_bsu_VWA"/>
</dbReference>
<dbReference type="Pfam" id="PF23105">
    <property type="entry name" value="EGF_integrin"/>
    <property type="match status" value="2"/>
</dbReference>
<keyword evidence="6 18" id="KW-0732">Signal</keyword>
<evidence type="ECO:0000256" key="1">
    <source>
        <dbReference type="ARBA" id="ARBA00004591"/>
    </source>
</evidence>
<evidence type="ECO:0000256" key="9">
    <source>
        <dbReference type="ARBA" id="ARBA00022989"/>
    </source>
</evidence>
<dbReference type="InterPro" id="IPR032695">
    <property type="entry name" value="Integrin_dom_sf"/>
</dbReference>
<evidence type="ECO:0000256" key="17">
    <source>
        <dbReference type="SAM" id="Phobius"/>
    </source>
</evidence>
<organism evidence="22">
    <name type="scientific">Eriocheir sinensis</name>
    <name type="common">Chinese mitten crab</name>
    <dbReference type="NCBI Taxonomy" id="95602"/>
    <lineage>
        <taxon>Eukaryota</taxon>
        <taxon>Metazoa</taxon>
        <taxon>Ecdysozoa</taxon>
        <taxon>Arthropoda</taxon>
        <taxon>Crustacea</taxon>
        <taxon>Multicrustacea</taxon>
        <taxon>Malacostraca</taxon>
        <taxon>Eumalacostraca</taxon>
        <taxon>Eucarida</taxon>
        <taxon>Decapoda</taxon>
        <taxon>Pleocyemata</taxon>
        <taxon>Brachyura</taxon>
        <taxon>Eubrachyura</taxon>
        <taxon>Grapsoidea</taxon>
        <taxon>Varunidae</taxon>
        <taxon>Eriocheir</taxon>
    </lineage>
</organism>
<dbReference type="InterPro" id="IPR012896">
    <property type="entry name" value="Integrin_bsu_tail"/>
</dbReference>
<dbReference type="FunFam" id="1.20.5.100:FF:000002">
    <property type="entry name" value="Integrin beta"/>
    <property type="match status" value="1"/>
</dbReference>
<keyword evidence="11 17" id="KW-0472">Membrane</keyword>
<keyword evidence="12 15" id="KW-1015">Disulfide bond</keyword>
<dbReference type="GO" id="GO:0030016">
    <property type="term" value="C:myofibril"/>
    <property type="evidence" value="ECO:0007669"/>
    <property type="project" value="UniProtKB-ARBA"/>
</dbReference>
<feature type="disulfide bond" evidence="15">
    <location>
        <begin position="551"/>
        <end position="586"/>
    </location>
</feature>
<dbReference type="GO" id="GO:0033627">
    <property type="term" value="P:cell adhesion mediated by integrin"/>
    <property type="evidence" value="ECO:0007669"/>
    <property type="project" value="TreeGrafter"/>
</dbReference>
<dbReference type="Pfam" id="PF07965">
    <property type="entry name" value="Integrin_B_tail"/>
    <property type="match status" value="1"/>
</dbReference>
<feature type="disulfide bond" evidence="15">
    <location>
        <begin position="670"/>
        <end position="742"/>
    </location>
</feature>
<evidence type="ECO:0000256" key="16">
    <source>
        <dbReference type="RuleBase" id="RU000633"/>
    </source>
</evidence>
<dbReference type="GO" id="GO:0048513">
    <property type="term" value="P:animal organ development"/>
    <property type="evidence" value="ECO:0007669"/>
    <property type="project" value="UniProtKB-ARBA"/>
</dbReference>
<accession>A0A0G3BIA0</accession>
<evidence type="ECO:0000256" key="7">
    <source>
        <dbReference type="ARBA" id="ARBA00022737"/>
    </source>
</evidence>
<feature type="disulfide bond" evidence="15">
    <location>
        <begin position="221"/>
        <end position="224"/>
    </location>
</feature>
<dbReference type="SMART" id="SM01242">
    <property type="entry name" value="Integrin_B_tail"/>
    <property type="match status" value="1"/>
</dbReference>
<dbReference type="InterPro" id="IPR036465">
    <property type="entry name" value="vWFA_dom_sf"/>
</dbReference>
<dbReference type="GO" id="GO:0007229">
    <property type="term" value="P:integrin-mediated signaling pathway"/>
    <property type="evidence" value="ECO:0007669"/>
    <property type="project" value="UniProtKB-KW"/>
</dbReference>
<dbReference type="Pfam" id="PF08725">
    <property type="entry name" value="Integrin_b_cyt"/>
    <property type="match status" value="1"/>
</dbReference>
<evidence type="ECO:0000313" key="22">
    <source>
        <dbReference type="EMBL" id="AKJ26284.1"/>
    </source>
</evidence>
<dbReference type="FunFam" id="2.10.25.10:FF:000098">
    <property type="entry name" value="Integrin beta"/>
    <property type="match status" value="1"/>
</dbReference>
<dbReference type="AlphaFoldDB" id="A0A0G3BIA0"/>
<feature type="disulfide bond" evidence="15">
    <location>
        <begin position="601"/>
        <end position="610"/>
    </location>
</feature>
<dbReference type="SUPFAM" id="SSF69687">
    <property type="entry name" value="Integrin beta tail domain"/>
    <property type="match status" value="1"/>
</dbReference>
<feature type="chain" id="PRO_5005183565" description="Integrin beta" evidence="18">
    <location>
        <begin position="25"/>
        <end position="818"/>
    </location>
</feature>
<dbReference type="GO" id="GO:0005178">
    <property type="term" value="F:integrin binding"/>
    <property type="evidence" value="ECO:0007669"/>
    <property type="project" value="TreeGrafter"/>
</dbReference>
<feature type="disulfide bond" evidence="15">
    <location>
        <begin position="556"/>
        <end position="571"/>
    </location>
</feature>
<dbReference type="EMBL" id="KP795392">
    <property type="protein sequence ID" value="AKJ26284.1"/>
    <property type="molecule type" value="mRNA"/>
</dbReference>
<feature type="disulfide bond" evidence="15">
    <location>
        <begin position="474"/>
        <end position="478"/>
    </location>
</feature>
<evidence type="ECO:0000256" key="13">
    <source>
        <dbReference type="ARBA" id="ARBA00023170"/>
    </source>
</evidence>
<evidence type="ECO:0000256" key="3">
    <source>
        <dbReference type="ARBA" id="ARBA00022475"/>
    </source>
</evidence>
<feature type="disulfide bond" evidence="15">
    <location>
        <begin position="636"/>
        <end position="686"/>
    </location>
</feature>
<keyword evidence="4" id="KW-0597">Phosphoprotein</keyword>
<dbReference type="GO" id="GO:0016328">
    <property type="term" value="C:lateral plasma membrane"/>
    <property type="evidence" value="ECO:0007669"/>
    <property type="project" value="UniProtKB-SubCell"/>
</dbReference>
<evidence type="ECO:0000256" key="4">
    <source>
        <dbReference type="ARBA" id="ARBA00022553"/>
    </source>
</evidence>
<evidence type="ECO:0000256" key="2">
    <source>
        <dbReference type="ARBA" id="ARBA00007449"/>
    </source>
</evidence>
<dbReference type="GO" id="GO:0043005">
    <property type="term" value="C:neuron projection"/>
    <property type="evidence" value="ECO:0007669"/>
    <property type="project" value="UniProtKB-ARBA"/>
</dbReference>
<dbReference type="GO" id="GO:0007157">
    <property type="term" value="P:heterophilic cell-cell adhesion via plasma membrane cell adhesion molecules"/>
    <property type="evidence" value="ECO:0007669"/>
    <property type="project" value="UniProtKB-ARBA"/>
</dbReference>
<evidence type="ECO:0000256" key="15">
    <source>
        <dbReference type="PIRSR" id="PIRSR002512-1"/>
    </source>
</evidence>
<dbReference type="GO" id="GO:0036477">
    <property type="term" value="C:somatodendritic compartment"/>
    <property type="evidence" value="ECO:0007669"/>
    <property type="project" value="UniProtKB-ARBA"/>
</dbReference>